<evidence type="ECO:0000256" key="3">
    <source>
        <dbReference type="ARBA" id="ARBA00023002"/>
    </source>
</evidence>
<dbReference type="EMBL" id="JBHUCM010000019">
    <property type="protein sequence ID" value="MFD1540327.1"/>
    <property type="molecule type" value="Genomic_DNA"/>
</dbReference>
<sequence length="437" mass="47867">MTTPSYLSGNLAPISDETEAYDLPVSGALPTELTGRYFRNGPNPRPGEDPGHWFAGHGMLHGVRLDRGRAEWYRNRWVHTKKFTDNAPFISENGVDLAAVTANTSVIRHADRIFALVENGLPHELTPELATVGPCDFGGRLATAMTAHPKEDPVTGELHFFGYGYFPPFVTYHRLSADGELVESREIEVPKSTMMHDFAVTEHYLIWLDLPFVFELGRAGMPYAWDDGYGARIGVSPRQGGPTRWFDVDPCYVFHVGNAWEDADGRIVLNAARYTQAGFTGLWAHIGNTGDPARHAATIATATLHRWTLDPASGSVKEEAQDDRGIEFPTYNDALLGRASRYLYTVGENSHSIVKYDHQTGAAQVRETGGDTGEAVFVAAEGARAEDEGWLLSVVTTGESSELLVLDATDLSDVASVRLPQRVPAGFHGTWLADGPR</sequence>
<dbReference type="Pfam" id="PF03055">
    <property type="entry name" value="RPE65"/>
    <property type="match status" value="1"/>
</dbReference>
<organism evidence="6 7">
    <name type="scientific">Nonomuraea guangzhouensis</name>
    <dbReference type="NCBI Taxonomy" id="1291555"/>
    <lineage>
        <taxon>Bacteria</taxon>
        <taxon>Bacillati</taxon>
        <taxon>Actinomycetota</taxon>
        <taxon>Actinomycetes</taxon>
        <taxon>Streptosporangiales</taxon>
        <taxon>Streptosporangiaceae</taxon>
        <taxon>Nonomuraea</taxon>
    </lineage>
</organism>
<evidence type="ECO:0000256" key="2">
    <source>
        <dbReference type="ARBA" id="ARBA00022723"/>
    </source>
</evidence>
<comment type="caution">
    <text evidence="6">The sequence shown here is derived from an EMBL/GenBank/DDBJ whole genome shotgun (WGS) entry which is preliminary data.</text>
</comment>
<comment type="similarity">
    <text evidence="1 5">Belongs to the carotenoid oxygenase family.</text>
</comment>
<proteinExistence type="inferred from homology"/>
<keyword evidence="2 5" id="KW-0479">Metal-binding</keyword>
<dbReference type="InterPro" id="IPR004294">
    <property type="entry name" value="Carotenoid_Oase"/>
</dbReference>
<keyword evidence="5" id="KW-0223">Dioxygenase</keyword>
<dbReference type="EC" id="1.13.11.-" evidence="5"/>
<keyword evidence="4 5" id="KW-0408">Iron</keyword>
<dbReference type="RefSeq" id="WP_219526781.1">
    <property type="nucleotide sequence ID" value="NZ_JAHKRM010000001.1"/>
</dbReference>
<reference evidence="7" key="1">
    <citation type="journal article" date="2019" name="Int. J. Syst. Evol. Microbiol.">
        <title>The Global Catalogue of Microorganisms (GCM) 10K type strain sequencing project: providing services to taxonomists for standard genome sequencing and annotation.</title>
        <authorList>
            <consortium name="The Broad Institute Genomics Platform"/>
            <consortium name="The Broad Institute Genome Sequencing Center for Infectious Disease"/>
            <person name="Wu L."/>
            <person name="Ma J."/>
        </authorList>
    </citation>
    <scope>NUCLEOTIDE SEQUENCE [LARGE SCALE GENOMIC DNA]</scope>
    <source>
        <strain evidence="7">CGMCC 1.15399</strain>
    </source>
</reference>
<evidence type="ECO:0000256" key="5">
    <source>
        <dbReference type="RuleBase" id="RU364048"/>
    </source>
</evidence>
<keyword evidence="7" id="KW-1185">Reference proteome</keyword>
<dbReference type="PANTHER" id="PTHR10543">
    <property type="entry name" value="BETA-CAROTENE DIOXYGENASE"/>
    <property type="match status" value="1"/>
</dbReference>
<protein>
    <recommendedName>
        <fullName evidence="5">Dioxygenase</fullName>
        <ecNumber evidence="5">1.13.11.-</ecNumber>
    </recommendedName>
</protein>
<keyword evidence="3 5" id="KW-0560">Oxidoreductase</keyword>
<gene>
    <name evidence="6" type="ORF">ACFSJ0_24955</name>
</gene>
<accession>A0ABW4GC46</accession>
<evidence type="ECO:0000313" key="6">
    <source>
        <dbReference type="EMBL" id="MFD1540327.1"/>
    </source>
</evidence>
<name>A0ABW4GC46_9ACTN</name>
<dbReference type="Proteomes" id="UP001597097">
    <property type="component" value="Unassembled WGS sequence"/>
</dbReference>
<evidence type="ECO:0000256" key="4">
    <source>
        <dbReference type="ARBA" id="ARBA00023004"/>
    </source>
</evidence>
<comment type="cofactor">
    <cofactor evidence="5">
        <name>Fe(2+)</name>
        <dbReference type="ChEBI" id="CHEBI:29033"/>
    </cofactor>
    <text evidence="5">Binds 1 Fe(2+) ion per subunit.</text>
</comment>
<evidence type="ECO:0000256" key="1">
    <source>
        <dbReference type="ARBA" id="ARBA00006787"/>
    </source>
</evidence>
<dbReference type="PANTHER" id="PTHR10543:SF89">
    <property type="entry name" value="CAROTENOID 9,10(9',10')-CLEAVAGE DIOXYGENASE 1"/>
    <property type="match status" value="1"/>
</dbReference>
<evidence type="ECO:0000313" key="7">
    <source>
        <dbReference type="Proteomes" id="UP001597097"/>
    </source>
</evidence>